<sequence>DMVLGEGLVLDVRKEYSSNVRDILLSETMLDLLRTLVGFAIDSVRDGSTCSLRWLDIGLGST</sequence>
<proteinExistence type="predicted"/>
<organism evidence="1 2">
    <name type="scientific">Rotaria magnacalcarata</name>
    <dbReference type="NCBI Taxonomy" id="392030"/>
    <lineage>
        <taxon>Eukaryota</taxon>
        <taxon>Metazoa</taxon>
        <taxon>Spiralia</taxon>
        <taxon>Gnathifera</taxon>
        <taxon>Rotifera</taxon>
        <taxon>Eurotatoria</taxon>
        <taxon>Bdelloidea</taxon>
        <taxon>Philodinida</taxon>
        <taxon>Philodinidae</taxon>
        <taxon>Rotaria</taxon>
    </lineage>
</organism>
<evidence type="ECO:0000313" key="1">
    <source>
        <dbReference type="EMBL" id="CAF4302762.1"/>
    </source>
</evidence>
<name>A0A820I1W8_9BILA</name>
<dbReference type="EMBL" id="CAJOBF010011205">
    <property type="protein sequence ID" value="CAF4302762.1"/>
    <property type="molecule type" value="Genomic_DNA"/>
</dbReference>
<reference evidence="1" key="1">
    <citation type="submission" date="2021-02" db="EMBL/GenBank/DDBJ databases">
        <authorList>
            <person name="Nowell W R."/>
        </authorList>
    </citation>
    <scope>NUCLEOTIDE SEQUENCE</scope>
</reference>
<accession>A0A820I1W8</accession>
<gene>
    <name evidence="1" type="ORF">UXM345_LOCUS33509</name>
</gene>
<dbReference type="Proteomes" id="UP000663842">
    <property type="component" value="Unassembled WGS sequence"/>
</dbReference>
<feature type="non-terminal residue" evidence="1">
    <location>
        <position position="1"/>
    </location>
</feature>
<evidence type="ECO:0000313" key="2">
    <source>
        <dbReference type="Proteomes" id="UP000663842"/>
    </source>
</evidence>
<protein>
    <submittedName>
        <fullName evidence="1">Uncharacterized protein</fullName>
    </submittedName>
</protein>
<comment type="caution">
    <text evidence="1">The sequence shown here is derived from an EMBL/GenBank/DDBJ whole genome shotgun (WGS) entry which is preliminary data.</text>
</comment>
<dbReference type="AlphaFoldDB" id="A0A820I1W8"/>